<proteinExistence type="predicted"/>
<organism evidence="3 4">
    <name type="scientific">Methylocaldum szegediense</name>
    <dbReference type="NCBI Taxonomy" id="73780"/>
    <lineage>
        <taxon>Bacteria</taxon>
        <taxon>Pseudomonadati</taxon>
        <taxon>Pseudomonadota</taxon>
        <taxon>Gammaproteobacteria</taxon>
        <taxon>Methylococcales</taxon>
        <taxon>Methylococcaceae</taxon>
        <taxon>Methylocaldum</taxon>
    </lineage>
</organism>
<evidence type="ECO:0000256" key="1">
    <source>
        <dbReference type="SAM" id="MobiDB-lite"/>
    </source>
</evidence>
<accession>A0ABM9I8B1</accession>
<sequence length="197" mass="22550">MPADRKSAKRRQKDLDASWTEKHGQSRFGYKLSVSVYKRHKVIRKIVTDTAGTHYSRHFEAVMGPADTSRDVSADRSYPSEKRAAWLKAKGYRDRIQRKGYWNKRLSETQQGRNRHIVKTRARVEHVFAAIAQMGGKRIRTLGQTRAYFAMTTMAACYSLKRLAYCLRAASSCPHRGRNGPNGRCPRRFGVKNGRGC</sequence>
<evidence type="ECO:0000259" key="2">
    <source>
        <dbReference type="Pfam" id="PF01609"/>
    </source>
</evidence>
<dbReference type="PANTHER" id="PTHR35604">
    <property type="entry name" value="TRANSPOSASE INSH FOR INSERTION SEQUENCE ELEMENT IS5A-RELATED"/>
    <property type="match status" value="1"/>
</dbReference>
<dbReference type="Proteomes" id="UP001162030">
    <property type="component" value="Chromosome"/>
</dbReference>
<feature type="domain" description="Transposase IS4-like" evidence="2">
    <location>
        <begin position="4"/>
        <end position="160"/>
    </location>
</feature>
<dbReference type="PANTHER" id="PTHR35604:SF2">
    <property type="entry name" value="TRANSPOSASE INSH FOR INSERTION SEQUENCE ELEMENT IS5A-RELATED"/>
    <property type="match status" value="1"/>
</dbReference>
<reference evidence="3 4" key="1">
    <citation type="submission" date="2023-03" db="EMBL/GenBank/DDBJ databases">
        <authorList>
            <person name="Pearce D."/>
        </authorList>
    </citation>
    <scope>NUCLEOTIDE SEQUENCE [LARGE SCALE GENOMIC DNA]</scope>
    <source>
        <strain evidence="3">Msz</strain>
    </source>
</reference>
<name>A0ABM9I8B1_9GAMM</name>
<dbReference type="EMBL" id="OX458333">
    <property type="protein sequence ID" value="CAI8952538.1"/>
    <property type="molecule type" value="Genomic_DNA"/>
</dbReference>
<gene>
    <name evidence="3" type="ORF">MSZNOR_4482</name>
</gene>
<dbReference type="Pfam" id="PF01609">
    <property type="entry name" value="DDE_Tnp_1"/>
    <property type="match status" value="1"/>
</dbReference>
<dbReference type="InterPro" id="IPR002559">
    <property type="entry name" value="Transposase_11"/>
</dbReference>
<evidence type="ECO:0000313" key="3">
    <source>
        <dbReference type="EMBL" id="CAI8952538.1"/>
    </source>
</evidence>
<feature type="region of interest" description="Disordered" evidence="1">
    <location>
        <begin position="1"/>
        <end position="20"/>
    </location>
</feature>
<evidence type="ECO:0000313" key="4">
    <source>
        <dbReference type="Proteomes" id="UP001162030"/>
    </source>
</evidence>
<protein>
    <recommendedName>
        <fullName evidence="2">Transposase IS4-like domain-containing protein</fullName>
    </recommendedName>
</protein>
<keyword evidence="4" id="KW-1185">Reference proteome</keyword>